<evidence type="ECO:0000259" key="6">
    <source>
        <dbReference type="PROSITE" id="PS50949"/>
    </source>
</evidence>
<dbReference type="Proteomes" id="UP000671910">
    <property type="component" value="Chromosome"/>
</dbReference>
<dbReference type="CDD" id="cd07377">
    <property type="entry name" value="WHTH_GntR"/>
    <property type="match status" value="1"/>
</dbReference>
<sequence>MHLDKESATPLYLQMYLRIRDDIEQGTYPCGAKLPSIRSMAENLQCSRNTVEAAYTHLVKEGFVASRPGSGYVVQDVGMLEVGTQRTEEALIGTTADGARYDFTYGNLEAGTFPALLWRTIADEVLMGAASSACNTYTDPLGEKDLRAEIAWRLATQRDVNCTPDEVVIQSGTQSSVQNLLCLFDHERDVVAMEEPGYDGVRTTFERSGFRVVPCRVVPGLANSDGRKLFFEDLEQHRPRLVYVTPSSQFPTCAVMPAVMRERLIAWADETDAYILEDDYCRDFRYRERPIPPLQSFDRNNRVIYMGTFSKSLSPALRMNYLVLPPNLMKRWREAFSEAYPTVPWLSQEVLARFMASDHWERHVRRMQVRNRRKFETLISALDRYLGGRVEVLENGTGLHLLVAVNDGRDEDELIRAAAERDVAVYGTKKYWMDPAKSRRGCILIGFSAIAEKDIEPGIKELARAWFD</sequence>
<dbReference type="AlphaFoldDB" id="A0A9E6MP76"/>
<reference evidence="7" key="1">
    <citation type="submission" date="2021-04" db="EMBL/GenBank/DDBJ databases">
        <title>Novel species in family Eggerthellaceae.</title>
        <authorList>
            <person name="Zhang G."/>
        </authorList>
    </citation>
    <scope>NUCLEOTIDE SEQUENCE</scope>
    <source>
        <strain evidence="7">Zg-886</strain>
    </source>
</reference>
<keyword evidence="2" id="KW-0663">Pyridoxal phosphate</keyword>
<protein>
    <submittedName>
        <fullName evidence="7">PLP-dependent aminotransferase family protein</fullName>
    </submittedName>
</protein>
<dbReference type="Pfam" id="PF00155">
    <property type="entry name" value="Aminotran_1_2"/>
    <property type="match status" value="1"/>
</dbReference>
<evidence type="ECO:0000313" key="8">
    <source>
        <dbReference type="Proteomes" id="UP000671910"/>
    </source>
</evidence>
<dbReference type="SUPFAM" id="SSF46785">
    <property type="entry name" value="Winged helix' DNA-binding domain"/>
    <property type="match status" value="1"/>
</dbReference>
<dbReference type="GO" id="GO:0003677">
    <property type="term" value="F:DNA binding"/>
    <property type="evidence" value="ECO:0007669"/>
    <property type="project" value="UniProtKB-KW"/>
</dbReference>
<dbReference type="InterPro" id="IPR036388">
    <property type="entry name" value="WH-like_DNA-bd_sf"/>
</dbReference>
<dbReference type="InterPro" id="IPR036390">
    <property type="entry name" value="WH_DNA-bd_sf"/>
</dbReference>
<dbReference type="GO" id="GO:0003700">
    <property type="term" value="F:DNA-binding transcription factor activity"/>
    <property type="evidence" value="ECO:0007669"/>
    <property type="project" value="InterPro"/>
</dbReference>
<gene>
    <name evidence="7" type="ORF">J7S26_05325</name>
</gene>
<proteinExistence type="inferred from homology"/>
<dbReference type="GO" id="GO:0030170">
    <property type="term" value="F:pyridoxal phosphate binding"/>
    <property type="evidence" value="ECO:0007669"/>
    <property type="project" value="InterPro"/>
</dbReference>
<keyword evidence="4" id="KW-0238">DNA-binding</keyword>
<dbReference type="PANTHER" id="PTHR46577:SF1">
    <property type="entry name" value="HTH-TYPE TRANSCRIPTIONAL REGULATORY PROTEIN GABR"/>
    <property type="match status" value="1"/>
</dbReference>
<evidence type="ECO:0000313" key="7">
    <source>
        <dbReference type="EMBL" id="QTU83807.1"/>
    </source>
</evidence>
<evidence type="ECO:0000256" key="4">
    <source>
        <dbReference type="ARBA" id="ARBA00023125"/>
    </source>
</evidence>
<keyword evidence="3" id="KW-0805">Transcription regulation</keyword>
<accession>A0A9E6MP76</accession>
<dbReference type="EMBL" id="CP072829">
    <property type="protein sequence ID" value="QTU83807.1"/>
    <property type="molecule type" value="Genomic_DNA"/>
</dbReference>
<dbReference type="InterPro" id="IPR000524">
    <property type="entry name" value="Tscrpt_reg_HTH_GntR"/>
</dbReference>
<dbReference type="PANTHER" id="PTHR46577">
    <property type="entry name" value="HTH-TYPE TRANSCRIPTIONAL REGULATORY PROTEIN GABR"/>
    <property type="match status" value="1"/>
</dbReference>
<dbReference type="RefSeq" id="WP_166339815.1">
    <property type="nucleotide sequence ID" value="NZ_CP072829.1"/>
</dbReference>
<dbReference type="PROSITE" id="PS50949">
    <property type="entry name" value="HTH_GNTR"/>
    <property type="match status" value="1"/>
</dbReference>
<dbReference type="KEGG" id="ebz:J7S26_05325"/>
<dbReference type="Gene3D" id="3.40.640.10">
    <property type="entry name" value="Type I PLP-dependent aspartate aminotransferase-like (Major domain)"/>
    <property type="match status" value="1"/>
</dbReference>
<dbReference type="InterPro" id="IPR015424">
    <property type="entry name" value="PyrdxlP-dep_Trfase"/>
</dbReference>
<dbReference type="SUPFAM" id="SSF53383">
    <property type="entry name" value="PLP-dependent transferases"/>
    <property type="match status" value="1"/>
</dbReference>
<keyword evidence="7" id="KW-0032">Aminotransferase</keyword>
<organism evidence="7 8">
    <name type="scientific">Xiamenia xianingshaonis</name>
    <dbReference type="NCBI Taxonomy" id="2682776"/>
    <lineage>
        <taxon>Bacteria</taxon>
        <taxon>Bacillati</taxon>
        <taxon>Actinomycetota</taxon>
        <taxon>Coriobacteriia</taxon>
        <taxon>Eggerthellales</taxon>
        <taxon>Eggerthellaceae</taxon>
        <taxon>Xiamenia</taxon>
    </lineage>
</organism>
<keyword evidence="5" id="KW-0804">Transcription</keyword>
<comment type="similarity">
    <text evidence="1">In the C-terminal section; belongs to the class-I pyridoxal-phosphate-dependent aminotransferase family.</text>
</comment>
<keyword evidence="7" id="KW-0808">Transferase</keyword>
<dbReference type="InterPro" id="IPR004839">
    <property type="entry name" value="Aminotransferase_I/II_large"/>
</dbReference>
<evidence type="ECO:0000256" key="1">
    <source>
        <dbReference type="ARBA" id="ARBA00005384"/>
    </source>
</evidence>
<dbReference type="Pfam" id="PF00392">
    <property type="entry name" value="GntR"/>
    <property type="match status" value="1"/>
</dbReference>
<evidence type="ECO:0000256" key="3">
    <source>
        <dbReference type="ARBA" id="ARBA00023015"/>
    </source>
</evidence>
<dbReference type="InterPro" id="IPR051446">
    <property type="entry name" value="HTH_trans_reg/aminotransferase"/>
</dbReference>
<evidence type="ECO:0000256" key="2">
    <source>
        <dbReference type="ARBA" id="ARBA00022898"/>
    </source>
</evidence>
<dbReference type="GO" id="GO:0008483">
    <property type="term" value="F:transaminase activity"/>
    <property type="evidence" value="ECO:0007669"/>
    <property type="project" value="UniProtKB-KW"/>
</dbReference>
<dbReference type="Gene3D" id="1.10.10.10">
    <property type="entry name" value="Winged helix-like DNA-binding domain superfamily/Winged helix DNA-binding domain"/>
    <property type="match status" value="1"/>
</dbReference>
<dbReference type="InterPro" id="IPR015421">
    <property type="entry name" value="PyrdxlP-dep_Trfase_major"/>
</dbReference>
<evidence type="ECO:0000256" key="5">
    <source>
        <dbReference type="ARBA" id="ARBA00023163"/>
    </source>
</evidence>
<feature type="domain" description="HTH gntR-type" evidence="6">
    <location>
        <begin position="9"/>
        <end position="77"/>
    </location>
</feature>
<name>A0A9E6MP76_9ACTN</name>
<dbReference type="CDD" id="cd00609">
    <property type="entry name" value="AAT_like"/>
    <property type="match status" value="1"/>
</dbReference>
<dbReference type="SMART" id="SM00345">
    <property type="entry name" value="HTH_GNTR"/>
    <property type="match status" value="1"/>
</dbReference>